<keyword evidence="2" id="KW-1185">Reference proteome</keyword>
<protein>
    <recommendedName>
        <fullName evidence="3">Uracil-DNA glycosylase-like domain-containing protein</fullName>
    </recommendedName>
</protein>
<dbReference type="AlphaFoldDB" id="A0A1B8HEP4"/>
<evidence type="ECO:0000313" key="2">
    <source>
        <dbReference type="Proteomes" id="UP000092377"/>
    </source>
</evidence>
<accession>A0A1B8HEP4</accession>
<dbReference type="EMBL" id="LZEY01000023">
    <property type="protein sequence ID" value="OBU07549.1"/>
    <property type="molecule type" value="Genomic_DNA"/>
</dbReference>
<name>A0A1B8HEP4_9GAMM</name>
<gene>
    <name evidence="1" type="ORF">AYY18_04765</name>
</gene>
<evidence type="ECO:0008006" key="3">
    <source>
        <dbReference type="Google" id="ProtNLM"/>
    </source>
</evidence>
<reference evidence="2" key="1">
    <citation type="submission" date="2016-06" db="EMBL/GenBank/DDBJ databases">
        <authorList>
            <person name="Butler K."/>
        </authorList>
    </citation>
    <scope>NUCLEOTIDE SEQUENCE [LARGE SCALE GENOMIC DNA]</scope>
    <source>
        <strain evidence="2">GCSL-Mp20</strain>
    </source>
</reference>
<organism evidence="1 2">
    <name type="scientific">Morganella psychrotolerans</name>
    <dbReference type="NCBI Taxonomy" id="368603"/>
    <lineage>
        <taxon>Bacteria</taxon>
        <taxon>Pseudomonadati</taxon>
        <taxon>Pseudomonadota</taxon>
        <taxon>Gammaproteobacteria</taxon>
        <taxon>Enterobacterales</taxon>
        <taxon>Morganellaceae</taxon>
        <taxon>Morganella</taxon>
    </lineage>
</organism>
<dbReference type="Proteomes" id="UP000092377">
    <property type="component" value="Unassembled WGS sequence"/>
</dbReference>
<proteinExistence type="predicted"/>
<sequence length="216" mass="24034">MSLITFWQSAELTNNYQHPKDVTVLNELSHLAGSDINFDFPPGPFFGPLKTAKIILCYANPGIDSPSLLAISDSKNCELLLSQLQGNQPYPHALPGWHEWFSQRANSLFGGDINTAGKNIAVLNLLPYASVNMDKIEKIANCLPSVWAAQQYLRETLIPKAQRGEILLIMCRSSHLRGLRSSHNCQNIIINNTRSGFLSQVKAQVSRWMADNIISD</sequence>
<dbReference type="OrthoDB" id="7067922at2"/>
<evidence type="ECO:0000313" key="1">
    <source>
        <dbReference type="EMBL" id="OBU07549.1"/>
    </source>
</evidence>
<comment type="caution">
    <text evidence="1">The sequence shown here is derived from an EMBL/GenBank/DDBJ whole genome shotgun (WGS) entry which is preliminary data.</text>
</comment>